<dbReference type="GeneID" id="64603916"/>
<evidence type="ECO:0000256" key="3">
    <source>
        <dbReference type="ARBA" id="ARBA00010617"/>
    </source>
</evidence>
<dbReference type="GO" id="GO:0004497">
    <property type="term" value="F:monooxygenase activity"/>
    <property type="evidence" value="ECO:0007669"/>
    <property type="project" value="UniProtKB-KW"/>
</dbReference>
<dbReference type="EMBL" id="JABBWE010000018">
    <property type="protein sequence ID" value="KAG1796823.1"/>
    <property type="molecule type" value="Genomic_DNA"/>
</dbReference>
<evidence type="ECO:0000313" key="9">
    <source>
        <dbReference type="EMBL" id="KAG1796823.1"/>
    </source>
</evidence>
<sequence length="400" mass="44836">MFDDGPGLCLATSALAVAFLSCCRKYWLNRSHPPLPPGPTPLPIVGNILSLDSARPWLTFNAWRSTYGDIIYARLLNKPVIVINSEEIAKDLFEGRSTIYSDKPQSIVYEPFASDFNTGLMPYGDRWRLHRRMFHQAFRQAEIPTYHALTLRSAHKMLFSLLQDPGNYPSHVKMFTASSILSIVYDYEVKAKDDTILHVIERYLEVIVEILTPGTTVAIETFPFLLRLPSWLPGATFKRASVKCLNAAHDVKELPFQYVKEKMSTGNMEPCFVTETLNRAGLSVEDDNVITTAVKEAAAIAFAGGVETTTSTLLVFLLAMVLHPEAQAKAHAEIDRVVGKDRLPGFDDRPALPYVEAILRETLRWHPIFPLGAPSATTTSDIYKGYFIPKGVVVFKNTWR</sequence>
<dbReference type="PANTHER" id="PTHR46300">
    <property type="entry name" value="P450, PUTATIVE (EUROFUNG)-RELATED-RELATED"/>
    <property type="match status" value="1"/>
</dbReference>
<dbReference type="AlphaFoldDB" id="A0A9P7DK62"/>
<evidence type="ECO:0000256" key="4">
    <source>
        <dbReference type="ARBA" id="ARBA00022617"/>
    </source>
</evidence>
<dbReference type="InterPro" id="IPR036396">
    <property type="entry name" value="Cyt_P450_sf"/>
</dbReference>
<dbReference type="CDD" id="cd11065">
    <property type="entry name" value="CYP64-like"/>
    <property type="match status" value="1"/>
</dbReference>
<dbReference type="PRINTS" id="PR00385">
    <property type="entry name" value="P450"/>
</dbReference>
<reference evidence="9" key="1">
    <citation type="journal article" date="2020" name="New Phytol.">
        <title>Comparative genomics reveals dynamic genome evolution in host specialist ectomycorrhizal fungi.</title>
        <authorList>
            <person name="Lofgren L.A."/>
            <person name="Nguyen N.H."/>
            <person name="Vilgalys R."/>
            <person name="Ruytinx J."/>
            <person name="Liao H.L."/>
            <person name="Branco S."/>
            <person name="Kuo A."/>
            <person name="LaButti K."/>
            <person name="Lipzen A."/>
            <person name="Andreopoulos W."/>
            <person name="Pangilinan J."/>
            <person name="Riley R."/>
            <person name="Hundley H."/>
            <person name="Na H."/>
            <person name="Barry K."/>
            <person name="Grigoriev I.V."/>
            <person name="Stajich J.E."/>
            <person name="Kennedy P.G."/>
        </authorList>
    </citation>
    <scope>NUCLEOTIDE SEQUENCE</scope>
    <source>
        <strain evidence="9">S12</strain>
    </source>
</reference>
<comment type="similarity">
    <text evidence="3">Belongs to the cytochrome P450 family.</text>
</comment>
<evidence type="ECO:0000256" key="1">
    <source>
        <dbReference type="ARBA" id="ARBA00001971"/>
    </source>
</evidence>
<gene>
    <name evidence="9" type="ORF">HD556DRAFT_288454</name>
</gene>
<evidence type="ECO:0000256" key="8">
    <source>
        <dbReference type="ARBA" id="ARBA00023033"/>
    </source>
</evidence>
<dbReference type="InterPro" id="IPR050364">
    <property type="entry name" value="Cytochrome_P450_fung"/>
</dbReference>
<keyword evidence="5" id="KW-0479">Metal-binding</keyword>
<keyword evidence="10" id="KW-1185">Reference proteome</keyword>
<dbReference type="InterPro" id="IPR001128">
    <property type="entry name" value="Cyt_P450"/>
</dbReference>
<keyword evidence="8" id="KW-0503">Monooxygenase</keyword>
<proteinExistence type="inferred from homology"/>
<dbReference type="PANTHER" id="PTHR46300:SF7">
    <property type="entry name" value="P450, PUTATIVE (EUROFUNG)-RELATED"/>
    <property type="match status" value="1"/>
</dbReference>
<comment type="pathway">
    <text evidence="2">Secondary metabolite biosynthesis.</text>
</comment>
<dbReference type="GO" id="GO:0016705">
    <property type="term" value="F:oxidoreductase activity, acting on paired donors, with incorporation or reduction of molecular oxygen"/>
    <property type="evidence" value="ECO:0007669"/>
    <property type="project" value="InterPro"/>
</dbReference>
<evidence type="ECO:0000256" key="2">
    <source>
        <dbReference type="ARBA" id="ARBA00005179"/>
    </source>
</evidence>
<accession>A0A9P7DK62</accession>
<keyword evidence="6" id="KW-0560">Oxidoreductase</keyword>
<comment type="caution">
    <text evidence="9">The sequence shown here is derived from an EMBL/GenBank/DDBJ whole genome shotgun (WGS) entry which is preliminary data.</text>
</comment>
<dbReference type="GO" id="GO:0020037">
    <property type="term" value="F:heme binding"/>
    <property type="evidence" value="ECO:0007669"/>
    <property type="project" value="InterPro"/>
</dbReference>
<dbReference type="RefSeq" id="XP_041162180.1">
    <property type="nucleotide sequence ID" value="XM_041310152.1"/>
</dbReference>
<dbReference type="Proteomes" id="UP000719766">
    <property type="component" value="Unassembled WGS sequence"/>
</dbReference>
<dbReference type="Gene3D" id="1.10.630.10">
    <property type="entry name" value="Cytochrome P450"/>
    <property type="match status" value="1"/>
</dbReference>
<keyword evidence="4" id="KW-0349">Heme</keyword>
<dbReference type="SUPFAM" id="SSF48264">
    <property type="entry name" value="Cytochrome P450"/>
    <property type="match status" value="1"/>
</dbReference>
<dbReference type="GO" id="GO:0005506">
    <property type="term" value="F:iron ion binding"/>
    <property type="evidence" value="ECO:0007669"/>
    <property type="project" value="InterPro"/>
</dbReference>
<evidence type="ECO:0000256" key="6">
    <source>
        <dbReference type="ARBA" id="ARBA00023002"/>
    </source>
</evidence>
<keyword evidence="7" id="KW-0408">Iron</keyword>
<organism evidence="9 10">
    <name type="scientific">Suillus plorans</name>
    <dbReference type="NCBI Taxonomy" id="116603"/>
    <lineage>
        <taxon>Eukaryota</taxon>
        <taxon>Fungi</taxon>
        <taxon>Dikarya</taxon>
        <taxon>Basidiomycota</taxon>
        <taxon>Agaricomycotina</taxon>
        <taxon>Agaricomycetes</taxon>
        <taxon>Agaricomycetidae</taxon>
        <taxon>Boletales</taxon>
        <taxon>Suillineae</taxon>
        <taxon>Suillaceae</taxon>
        <taxon>Suillus</taxon>
    </lineage>
</organism>
<dbReference type="PRINTS" id="PR00463">
    <property type="entry name" value="EP450I"/>
</dbReference>
<name>A0A9P7DK62_9AGAM</name>
<evidence type="ECO:0000256" key="7">
    <source>
        <dbReference type="ARBA" id="ARBA00023004"/>
    </source>
</evidence>
<dbReference type="OrthoDB" id="2789670at2759"/>
<protein>
    <submittedName>
        <fullName evidence="9">Cytochrome P450</fullName>
    </submittedName>
</protein>
<dbReference type="Pfam" id="PF00067">
    <property type="entry name" value="p450"/>
    <property type="match status" value="1"/>
</dbReference>
<dbReference type="InterPro" id="IPR002401">
    <property type="entry name" value="Cyt_P450_E_grp-I"/>
</dbReference>
<evidence type="ECO:0000256" key="5">
    <source>
        <dbReference type="ARBA" id="ARBA00022723"/>
    </source>
</evidence>
<evidence type="ECO:0000313" key="10">
    <source>
        <dbReference type="Proteomes" id="UP000719766"/>
    </source>
</evidence>
<comment type="cofactor">
    <cofactor evidence="1">
        <name>heme</name>
        <dbReference type="ChEBI" id="CHEBI:30413"/>
    </cofactor>
</comment>